<dbReference type="InterPro" id="IPR018120">
    <property type="entry name" value="Glyco_hydro_1_AS"/>
</dbReference>
<dbReference type="PRINTS" id="PR00131">
    <property type="entry name" value="GLHYDRLASE1"/>
</dbReference>
<sequence>MTESLTFPSGFRWGTATAAYQIEGAVAADGRTPSIWDTSCRQPGAIVNGDTGDVACDHYRRWREDLAIVAELGLTDYRFSVSWPRIEPVPGRINAAGLDFYDRLVDTIRELGIRPVLTLYHWDLRQWLQDDGGWRERSTAKLFAWYAAILAERLGDRVATWTTLNEPWCSAFLGHGSGVHAPGLRDPALALRVAHNLLLGHGTAVSGLRAILPRTAEVSLALNLHQVRAASDRPDDLDAARRIDGVANRIFLDPVLGRGYPEDVRRDVFEHTDFGFVRPGDLDLIAAKIDSIGVNFYSPSLVIADPESPEIAAYPGSQGVSFVDPGFPVTAMDWPVDASALTDLLLRVSTDAPGLPILVTENGAAFDDHLDADGRVRDEERTAYLHDHLAAVHDAIAPGADVRGYFAWSLLDNVEWAYGYDKRFGIVRVDYDTQERTVKDSARAYAAWAAANALLPR</sequence>
<evidence type="ECO:0000256" key="8">
    <source>
        <dbReference type="ARBA" id="ARBA00023326"/>
    </source>
</evidence>
<name>A0ABP4XBU7_9MICO</name>
<evidence type="ECO:0000256" key="1">
    <source>
        <dbReference type="ARBA" id="ARBA00000448"/>
    </source>
</evidence>
<accession>A0ABP4XBU7</accession>
<evidence type="ECO:0000256" key="6">
    <source>
        <dbReference type="ARBA" id="ARBA00023277"/>
    </source>
</evidence>
<dbReference type="InterPro" id="IPR033132">
    <property type="entry name" value="GH_1_N_CS"/>
</dbReference>
<keyword evidence="6" id="KW-0119">Carbohydrate metabolism</keyword>
<evidence type="ECO:0000313" key="12">
    <source>
        <dbReference type="Proteomes" id="UP001501475"/>
    </source>
</evidence>
<dbReference type="InterPro" id="IPR001360">
    <property type="entry name" value="Glyco_hydro_1"/>
</dbReference>
<organism evidence="11 12">
    <name type="scientific">Nostocoides vanveenii</name>
    <dbReference type="NCBI Taxonomy" id="330835"/>
    <lineage>
        <taxon>Bacteria</taxon>
        <taxon>Bacillati</taxon>
        <taxon>Actinomycetota</taxon>
        <taxon>Actinomycetes</taxon>
        <taxon>Micrococcales</taxon>
        <taxon>Intrasporangiaceae</taxon>
        <taxon>Nostocoides</taxon>
    </lineage>
</organism>
<dbReference type="SUPFAM" id="SSF51445">
    <property type="entry name" value="(Trans)glycosidases"/>
    <property type="match status" value="1"/>
</dbReference>
<evidence type="ECO:0000256" key="7">
    <source>
        <dbReference type="ARBA" id="ARBA00023295"/>
    </source>
</evidence>
<dbReference type="Proteomes" id="UP001501475">
    <property type="component" value="Unassembled WGS sequence"/>
</dbReference>
<dbReference type="PROSITE" id="PS00572">
    <property type="entry name" value="GLYCOSYL_HYDROL_F1_1"/>
    <property type="match status" value="1"/>
</dbReference>
<comment type="catalytic activity">
    <reaction evidence="1 10">
        <text>Hydrolysis of terminal, non-reducing beta-D-glucosyl residues with release of beta-D-glucose.</text>
        <dbReference type="EC" id="3.2.1.21"/>
    </reaction>
</comment>
<dbReference type="RefSeq" id="WP_344068334.1">
    <property type="nucleotide sequence ID" value="NZ_BAAAPN010000099.1"/>
</dbReference>
<dbReference type="InterPro" id="IPR017853">
    <property type="entry name" value="GH"/>
</dbReference>
<evidence type="ECO:0000256" key="3">
    <source>
        <dbReference type="ARBA" id="ARBA00012744"/>
    </source>
</evidence>
<gene>
    <name evidence="11" type="ORF">GCM10009810_33360</name>
</gene>
<protein>
    <recommendedName>
        <fullName evidence="3 10">Beta-glucosidase</fullName>
        <ecNumber evidence="3 10">3.2.1.21</ecNumber>
    </recommendedName>
</protein>
<evidence type="ECO:0000256" key="9">
    <source>
        <dbReference type="PROSITE-ProRule" id="PRU10055"/>
    </source>
</evidence>
<evidence type="ECO:0000256" key="4">
    <source>
        <dbReference type="ARBA" id="ARBA00022801"/>
    </source>
</evidence>
<dbReference type="PANTHER" id="PTHR10353">
    <property type="entry name" value="GLYCOSYL HYDROLASE"/>
    <property type="match status" value="1"/>
</dbReference>
<dbReference type="PANTHER" id="PTHR10353:SF36">
    <property type="entry name" value="LP05116P"/>
    <property type="match status" value="1"/>
</dbReference>
<proteinExistence type="inferred from homology"/>
<dbReference type="InterPro" id="IPR017736">
    <property type="entry name" value="Glyco_hydro_1_beta-glucosidase"/>
</dbReference>
<keyword evidence="7 10" id="KW-0326">Glycosidase</keyword>
<evidence type="ECO:0000256" key="2">
    <source>
        <dbReference type="ARBA" id="ARBA00010838"/>
    </source>
</evidence>
<evidence type="ECO:0000313" key="11">
    <source>
        <dbReference type="EMBL" id="GAA1773564.1"/>
    </source>
</evidence>
<dbReference type="NCBIfam" id="TIGR03356">
    <property type="entry name" value="BGL"/>
    <property type="match status" value="1"/>
</dbReference>
<evidence type="ECO:0000256" key="10">
    <source>
        <dbReference type="RuleBase" id="RU361175"/>
    </source>
</evidence>
<evidence type="ECO:0000256" key="5">
    <source>
        <dbReference type="ARBA" id="ARBA00023001"/>
    </source>
</evidence>
<feature type="active site" description="Nucleophile" evidence="9">
    <location>
        <position position="361"/>
    </location>
</feature>
<dbReference type="EMBL" id="BAAAPN010000099">
    <property type="protein sequence ID" value="GAA1773564.1"/>
    <property type="molecule type" value="Genomic_DNA"/>
</dbReference>
<comment type="caution">
    <text evidence="11">The sequence shown here is derived from an EMBL/GenBank/DDBJ whole genome shotgun (WGS) entry which is preliminary data.</text>
</comment>
<keyword evidence="12" id="KW-1185">Reference proteome</keyword>
<comment type="similarity">
    <text evidence="2 10">Belongs to the glycosyl hydrolase 1 family.</text>
</comment>
<keyword evidence="4 10" id="KW-0378">Hydrolase</keyword>
<reference evidence="12" key="1">
    <citation type="journal article" date="2019" name="Int. J. Syst. Evol. Microbiol.">
        <title>The Global Catalogue of Microorganisms (GCM) 10K type strain sequencing project: providing services to taxonomists for standard genome sequencing and annotation.</title>
        <authorList>
            <consortium name="The Broad Institute Genomics Platform"/>
            <consortium name="The Broad Institute Genome Sequencing Center for Infectious Disease"/>
            <person name="Wu L."/>
            <person name="Ma J."/>
        </authorList>
    </citation>
    <scope>NUCLEOTIDE SEQUENCE [LARGE SCALE GENOMIC DNA]</scope>
    <source>
        <strain evidence="12">JCM 15591</strain>
    </source>
</reference>
<dbReference type="EC" id="3.2.1.21" evidence="3 10"/>
<dbReference type="Pfam" id="PF00232">
    <property type="entry name" value="Glyco_hydro_1"/>
    <property type="match status" value="1"/>
</dbReference>
<dbReference type="Gene3D" id="3.20.20.80">
    <property type="entry name" value="Glycosidases"/>
    <property type="match status" value="1"/>
</dbReference>
<keyword evidence="8" id="KW-0624">Polysaccharide degradation</keyword>
<dbReference type="PROSITE" id="PS00653">
    <property type="entry name" value="GLYCOSYL_HYDROL_F1_2"/>
    <property type="match status" value="1"/>
</dbReference>
<keyword evidence="5" id="KW-0136">Cellulose degradation</keyword>